<dbReference type="Proteomes" id="UP001556040">
    <property type="component" value="Unassembled WGS sequence"/>
</dbReference>
<gene>
    <name evidence="1" type="ORF">AB1471_17945</name>
</gene>
<proteinExistence type="predicted"/>
<organism evidence="1 2">
    <name type="scientific">Jeotgalibacillus marinus</name>
    <dbReference type="NCBI Taxonomy" id="86667"/>
    <lineage>
        <taxon>Bacteria</taxon>
        <taxon>Bacillati</taxon>
        <taxon>Bacillota</taxon>
        <taxon>Bacilli</taxon>
        <taxon>Bacillales</taxon>
        <taxon>Caryophanaceae</taxon>
        <taxon>Jeotgalibacillus</taxon>
    </lineage>
</organism>
<feature type="non-terminal residue" evidence="1">
    <location>
        <position position="78"/>
    </location>
</feature>
<reference evidence="1 2" key="1">
    <citation type="journal article" date="1979" name="Int. J. Syst. Evol. Microbiol.">
        <title>Bacillus globisporus subsp. marinus subsp. nov.</title>
        <authorList>
            <person name="Liu H."/>
        </authorList>
    </citation>
    <scope>NUCLEOTIDE SEQUENCE [LARGE SCALE GENOMIC DNA]</scope>
    <source>
        <strain evidence="1 2">DSM 1297</strain>
    </source>
</reference>
<evidence type="ECO:0000313" key="2">
    <source>
        <dbReference type="Proteomes" id="UP001556040"/>
    </source>
</evidence>
<accession>A0ABV3Q8E1</accession>
<name>A0ABV3Q8E1_9BACL</name>
<comment type="caution">
    <text evidence="1">The sequence shown here is derived from an EMBL/GenBank/DDBJ whole genome shotgun (WGS) entry which is preliminary data.</text>
</comment>
<sequence>RLLRRRMRVADPVSVRIYPDLSAVERYGKLHARNKLIEAGLRKMRLRGMGTEFESLREWGTGDPFRAIDWNATARRGK</sequence>
<dbReference type="PANTHER" id="PTHR33608:SF3">
    <property type="entry name" value="SLR2013 PROTEIN"/>
    <property type="match status" value="1"/>
</dbReference>
<evidence type="ECO:0000313" key="1">
    <source>
        <dbReference type="EMBL" id="MEW9503611.1"/>
    </source>
</evidence>
<keyword evidence="2" id="KW-1185">Reference proteome</keyword>
<dbReference type="EMBL" id="JBFMIA010000302">
    <property type="protein sequence ID" value="MEW9503611.1"/>
    <property type="molecule type" value="Genomic_DNA"/>
</dbReference>
<dbReference type="PANTHER" id="PTHR33608">
    <property type="entry name" value="BLL2464 PROTEIN"/>
    <property type="match status" value="1"/>
</dbReference>
<protein>
    <submittedName>
        <fullName evidence="1">DUF58 domain-containing protein</fullName>
    </submittedName>
</protein>
<feature type="non-terminal residue" evidence="1">
    <location>
        <position position="1"/>
    </location>
</feature>